<name>A0A6P4I9T0_DROKI</name>
<dbReference type="AlphaFoldDB" id="A0A6P4I9T0"/>
<feature type="chain" id="PRO_5027640229" evidence="1">
    <location>
        <begin position="22"/>
        <end position="199"/>
    </location>
</feature>
<organism evidence="2 3">
    <name type="scientific">Drosophila kikkawai</name>
    <name type="common">Fruit fly</name>
    <dbReference type="NCBI Taxonomy" id="30033"/>
    <lineage>
        <taxon>Eukaryota</taxon>
        <taxon>Metazoa</taxon>
        <taxon>Ecdysozoa</taxon>
        <taxon>Arthropoda</taxon>
        <taxon>Hexapoda</taxon>
        <taxon>Insecta</taxon>
        <taxon>Pterygota</taxon>
        <taxon>Neoptera</taxon>
        <taxon>Endopterygota</taxon>
        <taxon>Diptera</taxon>
        <taxon>Brachycera</taxon>
        <taxon>Muscomorpha</taxon>
        <taxon>Ephydroidea</taxon>
        <taxon>Drosophilidae</taxon>
        <taxon>Drosophila</taxon>
        <taxon>Sophophora</taxon>
    </lineage>
</organism>
<keyword evidence="2" id="KW-1185">Reference proteome</keyword>
<reference evidence="3" key="2">
    <citation type="submission" date="2025-08" db="UniProtKB">
        <authorList>
            <consortium name="RefSeq"/>
        </authorList>
    </citation>
    <scope>IDENTIFICATION</scope>
    <source>
        <strain evidence="3">14028-0561.14</strain>
        <tissue evidence="3">Whole fly</tissue>
    </source>
</reference>
<reference evidence="2" key="1">
    <citation type="submission" date="2025-05" db="UniProtKB">
        <authorList>
            <consortium name="RefSeq"/>
        </authorList>
    </citation>
    <scope>NUCLEOTIDE SEQUENCE [LARGE SCALE GENOMIC DNA]</scope>
    <source>
        <strain evidence="2">14028-0561.14</strain>
    </source>
</reference>
<dbReference type="RefSeq" id="XP_017019328.1">
    <property type="nucleotide sequence ID" value="XM_017163839.3"/>
</dbReference>
<evidence type="ECO:0000313" key="3">
    <source>
        <dbReference type="RefSeq" id="XP_017019328.1"/>
    </source>
</evidence>
<accession>A0A6P4I9T0</accession>
<dbReference type="Proteomes" id="UP001652661">
    <property type="component" value="Chromosome 2L"/>
</dbReference>
<sequence>MANRVLWTFLFALTVLQSSWSAPTFKRLQVEFDVANEMFQLMSATLEDFKDFFQSVIDEAELILPPDSKSTILEMCQELINVLNTMDIEDSLEMERMEEAMEDIVNLFESLDSSKLSSEADEIVVSIFEQHGGEDIERRLEEKLADALQRIEQRLADYISTWTDSRQARNSDFLKWFMDFKNEKDPFEKLDLLYQSDFL</sequence>
<proteinExistence type="predicted"/>
<keyword evidence="1" id="KW-0732">Signal</keyword>
<evidence type="ECO:0000256" key="1">
    <source>
        <dbReference type="SAM" id="SignalP"/>
    </source>
</evidence>
<dbReference type="OrthoDB" id="7844357at2759"/>
<protein>
    <submittedName>
        <fullName evidence="3">Uncharacterized protein OS9</fullName>
    </submittedName>
</protein>
<evidence type="ECO:0000313" key="2">
    <source>
        <dbReference type="Proteomes" id="UP001652661"/>
    </source>
</evidence>
<feature type="signal peptide" evidence="1">
    <location>
        <begin position="1"/>
        <end position="21"/>
    </location>
</feature>
<gene>
    <name evidence="3" type="primary">OS9</name>
</gene>